<name>A0A7X0G5D2_9ACTN</name>
<dbReference type="InterPro" id="IPR035992">
    <property type="entry name" value="Ricin_B-like_lectins"/>
</dbReference>
<dbReference type="RefSeq" id="WP_185030672.1">
    <property type="nucleotide sequence ID" value="NZ_JACHMQ010000001.1"/>
</dbReference>
<evidence type="ECO:0000313" key="2">
    <source>
        <dbReference type="Proteomes" id="UP000546324"/>
    </source>
</evidence>
<proteinExistence type="predicted"/>
<reference evidence="1 2" key="1">
    <citation type="submission" date="2020-08" db="EMBL/GenBank/DDBJ databases">
        <title>Sequencing the genomes of 1000 actinobacteria strains.</title>
        <authorList>
            <person name="Klenk H.-P."/>
        </authorList>
    </citation>
    <scope>NUCLEOTIDE SEQUENCE [LARGE SCALE GENOMIC DNA]</scope>
    <source>
        <strain evidence="1 2">DSM 43675</strain>
    </source>
</reference>
<dbReference type="PROSITE" id="PS50231">
    <property type="entry name" value="RICIN_B_LECTIN"/>
    <property type="match status" value="1"/>
</dbReference>
<evidence type="ECO:0000313" key="1">
    <source>
        <dbReference type="EMBL" id="MBB6399037.1"/>
    </source>
</evidence>
<dbReference type="EMBL" id="JACHMQ010000001">
    <property type="protein sequence ID" value="MBB6399037.1"/>
    <property type="molecule type" value="Genomic_DNA"/>
</dbReference>
<comment type="caution">
    <text evidence="1">The sequence shown here is derived from an EMBL/GenBank/DDBJ whole genome shotgun (WGS) entry which is preliminary data.</text>
</comment>
<accession>A0A7X0G5D2</accession>
<dbReference type="Gene3D" id="2.80.10.50">
    <property type="match status" value="1"/>
</dbReference>
<gene>
    <name evidence="1" type="ORF">BKA00_005951</name>
</gene>
<dbReference type="SUPFAM" id="SSF50370">
    <property type="entry name" value="Ricin B-like lectins"/>
    <property type="match status" value="1"/>
</dbReference>
<sequence>MIPPNGPGGGILVAIALVKDGLQGLNPRSLTPRQRTGMLLHALRGSLMKIGGPPQELSCEHPAITRQAVKADATDLPCDQVRAWGDETPTMTVSSYRITTSDIHGDSDTPVHPKGSPLIKRLPLAALALALAATAAVPATAAAASTPQRAAQDPVCLDATNSRADNTNVRLWRCMNHANQKWVIRDGQIIVADTLT</sequence>
<evidence type="ECO:0008006" key="3">
    <source>
        <dbReference type="Google" id="ProtNLM"/>
    </source>
</evidence>
<dbReference type="AlphaFoldDB" id="A0A7X0G5D2"/>
<protein>
    <recommendedName>
        <fullName evidence="3">Ricin B lectin domain-containing protein</fullName>
    </recommendedName>
</protein>
<dbReference type="Proteomes" id="UP000546324">
    <property type="component" value="Unassembled WGS sequence"/>
</dbReference>
<organism evidence="1 2">
    <name type="scientific">Actinomadura coerulea</name>
    <dbReference type="NCBI Taxonomy" id="46159"/>
    <lineage>
        <taxon>Bacteria</taxon>
        <taxon>Bacillati</taxon>
        <taxon>Actinomycetota</taxon>
        <taxon>Actinomycetes</taxon>
        <taxon>Streptosporangiales</taxon>
        <taxon>Thermomonosporaceae</taxon>
        <taxon>Actinomadura</taxon>
    </lineage>
</organism>
<keyword evidence="2" id="KW-1185">Reference proteome</keyword>